<organism evidence="1 2">
    <name type="scientific">Marinobacterium rhizophilum</name>
    <dbReference type="NCBI Taxonomy" id="420402"/>
    <lineage>
        <taxon>Bacteria</taxon>
        <taxon>Pseudomonadati</taxon>
        <taxon>Pseudomonadota</taxon>
        <taxon>Gammaproteobacteria</taxon>
        <taxon>Oceanospirillales</taxon>
        <taxon>Oceanospirillaceae</taxon>
        <taxon>Marinobacterium</taxon>
    </lineage>
</organism>
<sequence>MSDRKLRLYDLLPEYVRQQDENRHTRTLLDGCDTLLDRLHGSLQQYYADNFPDPPADAERASQTWLLPYFADLLDVRLVSPLIEGRREEIGRAVSWRQRKGTLEVVDEIAEAIGQWEVVVQEGWQRLAMTPRLSAPLLPESHYGLAQPFETGLPQQMARHPGVPAVTPDFRCASRAGVDSGYSPVSQVSTLQGEDIRWRQHYPHGIPCHHQRIDAEGHFHGAAFDDASRRTPDLREPDWRVGHIHPRRVLLYVVQPDGFFQPGRPRVRWRQQWLDDAVLPDEPFLQQVQLYSELDHTLVFANRGLDAAPLQMVELVGVFNLAQVPGSGVGPSNPQRFRFLGLILANRLEADGGRLAFDRCALKNIEIHSTDTVTPVVEARDCLFQRLRAARGLVRLEYCTLLERCLVERLQASDCIFRCRLRKDDPNDLPPDPHCVRYSLILPDQAPADLQRHYHNSREAPVMFSENFGEPGCGVLHPASPPQVRYRAEDGTEPGAYHCVQLSLRFEAVLRKLQDYLPVGQQAVVIPDAALTLLSGE</sequence>
<name>A0ABY5HJ99_9GAMM</name>
<reference evidence="1" key="1">
    <citation type="submission" date="2021-04" db="EMBL/GenBank/DDBJ databases">
        <title>Oceanospirillales bacteria with DddD are important DMSP degraders in coastal seawater.</title>
        <authorList>
            <person name="Liu J."/>
        </authorList>
    </citation>
    <scope>NUCLEOTIDE SEQUENCE</scope>
    <source>
        <strain evidence="1">D13-1</strain>
    </source>
</reference>
<evidence type="ECO:0008006" key="3">
    <source>
        <dbReference type="Google" id="ProtNLM"/>
    </source>
</evidence>
<accession>A0ABY5HJ99</accession>
<evidence type="ECO:0000313" key="1">
    <source>
        <dbReference type="EMBL" id="UTW11330.1"/>
    </source>
</evidence>
<protein>
    <recommendedName>
        <fullName evidence="3">Phage tail protein (Tail_P2_I)</fullName>
    </recommendedName>
</protein>
<dbReference type="RefSeq" id="WP_255853371.1">
    <property type="nucleotide sequence ID" value="NZ_CP073347.1"/>
</dbReference>
<gene>
    <name evidence="1" type="ORF">KDW95_19005</name>
</gene>
<keyword evidence="2" id="KW-1185">Reference proteome</keyword>
<dbReference type="Proteomes" id="UP001058461">
    <property type="component" value="Chromosome"/>
</dbReference>
<proteinExistence type="predicted"/>
<evidence type="ECO:0000313" key="2">
    <source>
        <dbReference type="Proteomes" id="UP001058461"/>
    </source>
</evidence>
<dbReference type="EMBL" id="CP073347">
    <property type="protein sequence ID" value="UTW11330.1"/>
    <property type="molecule type" value="Genomic_DNA"/>
</dbReference>